<protein>
    <recommendedName>
        <fullName evidence="2">Plus3 domain-containing protein</fullName>
    </recommendedName>
</protein>
<dbReference type="InterPro" id="IPR004343">
    <property type="entry name" value="Plus-3_dom"/>
</dbReference>
<sequence>MSDIDDELFALAGGDEEADVEEGEASSPAASSPNSLGSDAMEESDSDRDDDPPARSTDVPYPLEGKYIDEADKRRIMNMSQLDREEILGQRAEEMSRANFTAELARRAANLQNDRKRKVDSEEPEEGRRPKVKARVNDKLEEYKRNREQRGQQRDRDADRLNNRRRSSSGDRDGPSDIDADGESDVEWDDRAPAKAREEVPATLRDFDSVRVGRGFFSEVCFYPGFEEAVTGINTGKPYVFEGKNGAKIATDQYVVAQHGSTKKDYQFQFLSNQRFDDRDLDAYKQSLAESNAKIPTKSFLERKYNDLKSLQNHHWTEAEINARIAKAKQYQHLLHRNSIDAQPRIQTQSEVAAVKTAELNRMNRIKEAERVRKVQLEQQRQKKLEQKKEAARKAAEEQARRAAEEAQLKSETDALFGDDTGVESGASTPKPGEAKKKREERKGLPTFRRPKTDDDFIASMDLDIDIAI</sequence>
<dbReference type="Gene3D" id="3.90.70.200">
    <property type="entry name" value="Plus-3 domain"/>
    <property type="match status" value="1"/>
</dbReference>
<reference evidence="3" key="1">
    <citation type="submission" date="2019-04" db="EMBL/GenBank/DDBJ databases">
        <title>Sequencing of skin fungus with MAO and IRED activity.</title>
        <authorList>
            <person name="Marsaioli A.J."/>
            <person name="Bonatto J.M.C."/>
            <person name="Reis Junior O."/>
        </authorList>
    </citation>
    <scope>NUCLEOTIDE SEQUENCE</scope>
    <source>
        <strain evidence="3">30M1</strain>
    </source>
</reference>
<feature type="compositionally biased region" description="Basic and acidic residues" evidence="1">
    <location>
        <begin position="113"/>
        <end position="175"/>
    </location>
</feature>
<feature type="compositionally biased region" description="Low complexity" evidence="1">
    <location>
        <begin position="25"/>
        <end position="39"/>
    </location>
</feature>
<feature type="domain" description="Plus3" evidence="2">
    <location>
        <begin position="201"/>
        <end position="313"/>
    </location>
</feature>
<keyword evidence="4" id="KW-1185">Reference proteome</keyword>
<gene>
    <name evidence="3" type="ORF">E8E13_010183</name>
</gene>
<evidence type="ECO:0000313" key="3">
    <source>
        <dbReference type="EMBL" id="KAF3006772.1"/>
    </source>
</evidence>
<dbReference type="Proteomes" id="UP000801428">
    <property type="component" value="Unassembled WGS sequence"/>
</dbReference>
<comment type="caution">
    <text evidence="3">The sequence shown here is derived from an EMBL/GenBank/DDBJ whole genome shotgun (WGS) entry which is preliminary data.</text>
</comment>
<dbReference type="InterPro" id="IPR036128">
    <property type="entry name" value="Plus3-like_sf"/>
</dbReference>
<dbReference type="GO" id="GO:0003677">
    <property type="term" value="F:DNA binding"/>
    <property type="evidence" value="ECO:0007669"/>
    <property type="project" value="InterPro"/>
</dbReference>
<dbReference type="PROSITE" id="PS51360">
    <property type="entry name" value="PLUS3"/>
    <property type="match status" value="1"/>
</dbReference>
<feature type="region of interest" description="Disordered" evidence="1">
    <location>
        <begin position="104"/>
        <end position="197"/>
    </location>
</feature>
<proteinExistence type="predicted"/>
<name>A0A9P4WDD1_CURKU</name>
<feature type="compositionally biased region" description="Basic and acidic residues" evidence="1">
    <location>
        <begin position="433"/>
        <end position="444"/>
    </location>
</feature>
<dbReference type="SUPFAM" id="SSF159042">
    <property type="entry name" value="Plus3-like"/>
    <property type="match status" value="1"/>
</dbReference>
<feature type="compositionally biased region" description="Acidic residues" evidence="1">
    <location>
        <begin position="1"/>
        <end position="24"/>
    </location>
</feature>
<feature type="compositionally biased region" description="Acidic residues" evidence="1">
    <location>
        <begin position="176"/>
        <end position="188"/>
    </location>
</feature>
<evidence type="ECO:0000313" key="4">
    <source>
        <dbReference type="Proteomes" id="UP000801428"/>
    </source>
</evidence>
<dbReference type="EMBL" id="SWKU01000005">
    <property type="protein sequence ID" value="KAF3006772.1"/>
    <property type="molecule type" value="Genomic_DNA"/>
</dbReference>
<dbReference type="AlphaFoldDB" id="A0A9P4WDD1"/>
<evidence type="ECO:0000256" key="1">
    <source>
        <dbReference type="SAM" id="MobiDB-lite"/>
    </source>
</evidence>
<accession>A0A9P4WDD1</accession>
<evidence type="ECO:0000259" key="2">
    <source>
        <dbReference type="PROSITE" id="PS51360"/>
    </source>
</evidence>
<organism evidence="3 4">
    <name type="scientific">Curvularia kusanoi</name>
    <name type="common">Cochliobolus kusanoi</name>
    <dbReference type="NCBI Taxonomy" id="90978"/>
    <lineage>
        <taxon>Eukaryota</taxon>
        <taxon>Fungi</taxon>
        <taxon>Dikarya</taxon>
        <taxon>Ascomycota</taxon>
        <taxon>Pezizomycotina</taxon>
        <taxon>Dothideomycetes</taxon>
        <taxon>Pleosporomycetidae</taxon>
        <taxon>Pleosporales</taxon>
        <taxon>Pleosporineae</taxon>
        <taxon>Pleosporaceae</taxon>
        <taxon>Curvularia</taxon>
    </lineage>
</organism>
<dbReference type="OrthoDB" id="166375at2759"/>
<feature type="region of interest" description="Disordered" evidence="1">
    <location>
        <begin position="377"/>
        <end position="465"/>
    </location>
</feature>
<feature type="compositionally biased region" description="Basic and acidic residues" evidence="1">
    <location>
        <begin position="377"/>
        <end position="413"/>
    </location>
</feature>
<feature type="compositionally biased region" description="Acidic residues" evidence="1">
    <location>
        <begin position="40"/>
        <end position="50"/>
    </location>
</feature>
<feature type="region of interest" description="Disordered" evidence="1">
    <location>
        <begin position="1"/>
        <end position="67"/>
    </location>
</feature>
<dbReference type="Pfam" id="PF03126">
    <property type="entry name" value="Plus-3"/>
    <property type="match status" value="1"/>
</dbReference>